<evidence type="ECO:0000256" key="2">
    <source>
        <dbReference type="ARBA" id="ARBA00012588"/>
    </source>
</evidence>
<keyword evidence="7" id="KW-1185">Reference proteome</keyword>
<dbReference type="STRING" id="28128.HMPREF3226_02980"/>
<evidence type="ECO:0000313" key="6">
    <source>
        <dbReference type="EMBL" id="KXA31220.1"/>
    </source>
</evidence>
<evidence type="ECO:0000313" key="7">
    <source>
        <dbReference type="Proteomes" id="UP000070533"/>
    </source>
</evidence>
<dbReference type="EC" id="2.4.1.21" evidence="2"/>
<evidence type="ECO:0000256" key="4">
    <source>
        <dbReference type="ARBA" id="ARBA00022679"/>
    </source>
</evidence>
<evidence type="ECO:0000259" key="5">
    <source>
        <dbReference type="Pfam" id="PF08323"/>
    </source>
</evidence>
<dbReference type="eggNOG" id="COG0297">
    <property type="taxonomic scope" value="Bacteria"/>
</dbReference>
<comment type="catalytic activity">
    <reaction evidence="1">
        <text>[(1-&gt;4)-alpha-D-glucosyl](n) + ADP-alpha-D-glucose = [(1-&gt;4)-alpha-D-glucosyl](n+1) + ADP + H(+)</text>
        <dbReference type="Rhea" id="RHEA:18189"/>
        <dbReference type="Rhea" id="RHEA-COMP:9584"/>
        <dbReference type="Rhea" id="RHEA-COMP:9587"/>
        <dbReference type="ChEBI" id="CHEBI:15378"/>
        <dbReference type="ChEBI" id="CHEBI:15444"/>
        <dbReference type="ChEBI" id="CHEBI:57498"/>
        <dbReference type="ChEBI" id="CHEBI:456216"/>
        <dbReference type="EC" id="2.4.1.21"/>
    </reaction>
</comment>
<gene>
    <name evidence="6" type="ORF">HMPREF3226_02980</name>
</gene>
<feature type="domain" description="Starch synthase catalytic" evidence="5">
    <location>
        <begin position="36"/>
        <end position="272"/>
    </location>
</feature>
<evidence type="ECO:0000256" key="1">
    <source>
        <dbReference type="ARBA" id="ARBA00001478"/>
    </source>
</evidence>
<organism evidence="6 7">
    <name type="scientific">Prevotella corporis</name>
    <dbReference type="NCBI Taxonomy" id="28128"/>
    <lineage>
        <taxon>Bacteria</taxon>
        <taxon>Pseudomonadati</taxon>
        <taxon>Bacteroidota</taxon>
        <taxon>Bacteroidia</taxon>
        <taxon>Bacteroidales</taxon>
        <taxon>Prevotellaceae</taxon>
        <taxon>Prevotella</taxon>
    </lineage>
</organism>
<dbReference type="GO" id="GO:0009011">
    <property type="term" value="F:alpha-1,4-glucan glucosyltransferase (ADP-glucose donor) activity"/>
    <property type="evidence" value="ECO:0007669"/>
    <property type="project" value="UniProtKB-EC"/>
</dbReference>
<protein>
    <recommendedName>
        <fullName evidence="2">starch synthase</fullName>
        <ecNumber evidence="2">2.4.1.21</ecNumber>
    </recommendedName>
</protein>
<dbReference type="Gene3D" id="3.40.50.2000">
    <property type="entry name" value="Glycogen Phosphorylase B"/>
    <property type="match status" value="1"/>
</dbReference>
<dbReference type="InterPro" id="IPR013534">
    <property type="entry name" value="Starch_synth_cat_dom"/>
</dbReference>
<keyword evidence="3" id="KW-0328">Glycosyltransferase</keyword>
<name>A0A133PR79_9BACT</name>
<proteinExistence type="predicted"/>
<accession>A0A133PR79</accession>
<sequence>MRIILIFSMFSSKRGEVSTFFINFAYCKSYLRMEKKVLFINQEIAPYVPETEMSLFGCDMPNRMQEAGFEIRTFMPKWGTINERRGQLHEVIRLSGMNLIIDDTDHPLIIKVASIPQTRIQVYFIDNEDYFQKRSAMTKDELGNDYPDNGERAIFFARGVLETVKKLRWTPDIIHCQGWMSAVIPFYVKTAYHDEPQFTNSKVITSLFSEQPHDDLGTNFKRCLEFRNAKASMLKKYGDKFDFIELGKLAIDYSDGIVQTSENVNADLMKYAVESNKSTLLQPTSDDAIKEKYTEFYNNILG</sequence>
<dbReference type="Pfam" id="PF08323">
    <property type="entry name" value="Glyco_transf_5"/>
    <property type="match status" value="1"/>
</dbReference>
<dbReference type="SUPFAM" id="SSF53756">
    <property type="entry name" value="UDP-Glycosyltransferase/glycogen phosphorylase"/>
    <property type="match status" value="1"/>
</dbReference>
<reference evidence="7" key="1">
    <citation type="submission" date="2016-01" db="EMBL/GenBank/DDBJ databases">
        <authorList>
            <person name="Mitreva M."/>
            <person name="Pepin K.H."/>
            <person name="Mihindukulasuriya K.A."/>
            <person name="Fulton R."/>
            <person name="Fronick C."/>
            <person name="O'Laughlin M."/>
            <person name="Miner T."/>
            <person name="Herter B."/>
            <person name="Rosa B.A."/>
            <person name="Cordes M."/>
            <person name="Tomlinson C."/>
            <person name="Wollam A."/>
            <person name="Palsikar V.B."/>
            <person name="Mardis E.R."/>
            <person name="Wilson R.K."/>
        </authorList>
    </citation>
    <scope>NUCLEOTIDE SEQUENCE [LARGE SCALE GENOMIC DNA]</scope>
    <source>
        <strain evidence="7">MJR7716</strain>
    </source>
</reference>
<dbReference type="AlphaFoldDB" id="A0A133PR79"/>
<dbReference type="EMBL" id="LRQG01000284">
    <property type="protein sequence ID" value="KXA31220.1"/>
    <property type="molecule type" value="Genomic_DNA"/>
</dbReference>
<dbReference type="Proteomes" id="UP000070533">
    <property type="component" value="Unassembled WGS sequence"/>
</dbReference>
<comment type="caution">
    <text evidence="6">The sequence shown here is derived from an EMBL/GenBank/DDBJ whole genome shotgun (WGS) entry which is preliminary data.</text>
</comment>
<evidence type="ECO:0000256" key="3">
    <source>
        <dbReference type="ARBA" id="ARBA00022676"/>
    </source>
</evidence>
<dbReference type="PATRIC" id="fig|28128.5.peg.3071"/>
<keyword evidence="4" id="KW-0808">Transferase</keyword>